<keyword evidence="6" id="KW-0406">Ion transport</keyword>
<sequence>MPEDSAQFTLTRRGLLQAAAAATVGSLLTPGYVGAADAPETTKARLGFISLSDCAPLVIAKEKGLFDKYGMKDVEVAKQASWGVTRDNLELGAGGGGIDGAHILTPMVYLIANGNITKGSKKVPMFILARLNVNGQGISVANKYKLLKVGLDAAPMKAEALKAKANGDPITVAQTFPGGTHWAWLRYWLAAGGIDPETDVKMITVPPPQMVANMKTGVTDAFCVGEPWHQQLINQQIGYTAVTTGQIWNRHPEKSFALRADYVEKYPKATKALLMAVQEAQIWADKAENKDELAQVVSKRSWIGAPVSDIVARYKGIIDYGDGRPVERNSPHIMQFWKDFASYPYQSHDLWFLTEDIRWGVLPATTDTKKLVAAVNREDLWREAAKALGQPAPKGTSRGVEKFFDGVAFDPTKPEAYLKSVKLKKLA</sequence>
<dbReference type="PANTHER" id="PTHR30024:SF7">
    <property type="entry name" value="NITRATE_NITRITE BINDING PROTEIN NRTA"/>
    <property type="match status" value="1"/>
</dbReference>
<dbReference type="Pfam" id="PF13379">
    <property type="entry name" value="NMT1_2"/>
    <property type="match status" value="1"/>
</dbReference>
<dbReference type="InterPro" id="IPR044527">
    <property type="entry name" value="NrtA/CpmA_ABC-bd_dom"/>
</dbReference>
<gene>
    <name evidence="9" type="primary">nrtA</name>
</gene>
<dbReference type="Proteomes" id="UP000000557">
    <property type="component" value="Chromosome"/>
</dbReference>
<proteinExistence type="inferred from homology"/>
<dbReference type="OrthoDB" id="416209at2"/>
<organism evidence="9 10">
    <name type="scientific">Gloeobacter violaceus (strain ATCC 29082 / PCC 7421)</name>
    <dbReference type="NCBI Taxonomy" id="251221"/>
    <lineage>
        <taxon>Bacteria</taxon>
        <taxon>Bacillati</taxon>
        <taxon>Cyanobacteriota</taxon>
        <taxon>Cyanophyceae</taxon>
        <taxon>Gloeobacterales</taxon>
        <taxon>Gloeobacteraceae</taxon>
        <taxon>Gloeobacter</taxon>
    </lineage>
</organism>
<dbReference type="KEGG" id="gvi:glr1567"/>
<reference evidence="9 10" key="2">
    <citation type="journal article" date="2003" name="DNA Res.">
        <title>Complete genome structure of Gloeobacter violaceus PCC 7421, a cyanobacterium that lacks thylakoids (supplement).</title>
        <authorList>
            <person name="Nakamura Y."/>
            <person name="Kaneko T."/>
            <person name="Sato S."/>
            <person name="Mimuro M."/>
            <person name="Miyashita H."/>
            <person name="Tsuchiya T."/>
            <person name="Sasamoto S."/>
            <person name="Watanabe A."/>
            <person name="Kawashima K."/>
            <person name="Kishida Y."/>
            <person name="Kiyokawa C."/>
            <person name="Kohara M."/>
            <person name="Matsumoto M."/>
            <person name="Matsuno A."/>
            <person name="Nakazaki N."/>
            <person name="Shimpo S."/>
            <person name="Takeuchi C."/>
            <person name="Yamada M."/>
            <person name="Tabata S."/>
        </authorList>
    </citation>
    <scope>NUCLEOTIDE SEQUENCE [LARGE SCALE GENOMIC DNA]</scope>
    <source>
        <strain evidence="10">ATCC 29082 / PCC 7421</strain>
    </source>
</reference>
<evidence type="ECO:0000256" key="1">
    <source>
        <dbReference type="ARBA" id="ARBA00004533"/>
    </source>
</evidence>
<evidence type="ECO:0000256" key="2">
    <source>
        <dbReference type="ARBA" id="ARBA00022448"/>
    </source>
</evidence>
<dbReference type="PROSITE" id="PS51318">
    <property type="entry name" value="TAT"/>
    <property type="match status" value="1"/>
</dbReference>
<dbReference type="eggNOG" id="COG0715">
    <property type="taxonomic scope" value="Bacteria"/>
</dbReference>
<evidence type="ECO:0000313" key="9">
    <source>
        <dbReference type="EMBL" id="BAC89508.1"/>
    </source>
</evidence>
<dbReference type="EnsemblBacteria" id="BAC89508">
    <property type="protein sequence ID" value="BAC89508"/>
    <property type="gene ID" value="BAC89508"/>
</dbReference>
<dbReference type="InParanoid" id="Q7NKB1"/>
<dbReference type="GO" id="GO:0005886">
    <property type="term" value="C:plasma membrane"/>
    <property type="evidence" value="ECO:0007669"/>
    <property type="project" value="UniProtKB-SubCell"/>
</dbReference>
<evidence type="ECO:0000256" key="7">
    <source>
        <dbReference type="ARBA" id="ARBA00023136"/>
    </source>
</evidence>
<dbReference type="AlphaFoldDB" id="Q7NKB1"/>
<evidence type="ECO:0000256" key="8">
    <source>
        <dbReference type="ARBA" id="ARBA00024031"/>
    </source>
</evidence>
<dbReference type="GO" id="GO:0006811">
    <property type="term" value="P:monoatomic ion transport"/>
    <property type="evidence" value="ECO:0007669"/>
    <property type="project" value="UniProtKB-KW"/>
</dbReference>
<dbReference type="EMBL" id="BA000045">
    <property type="protein sequence ID" value="BAC89508.1"/>
    <property type="molecule type" value="Genomic_DNA"/>
</dbReference>
<protein>
    <submittedName>
        <fullName evidence="9">Nitrate/nitrite transport system substrate-binding protein</fullName>
    </submittedName>
</protein>
<evidence type="ECO:0000313" key="10">
    <source>
        <dbReference type="Proteomes" id="UP000000557"/>
    </source>
</evidence>
<comment type="subcellular location">
    <subcellularLocation>
        <location evidence="1">Cell inner membrane</location>
    </subcellularLocation>
</comment>
<dbReference type="SUPFAM" id="SSF53850">
    <property type="entry name" value="Periplasmic binding protein-like II"/>
    <property type="match status" value="1"/>
</dbReference>
<dbReference type="HOGENOM" id="CLU_037398_3_0_3"/>
<comment type="similarity">
    <text evidence="8">Belongs to the CmpA/NrtA family.</text>
</comment>
<keyword evidence="3" id="KW-1003">Cell membrane</keyword>
<accession>Q7NKB1</accession>
<dbReference type="STRING" id="251221.gene:10759056"/>
<dbReference type="RefSeq" id="WP_011141566.1">
    <property type="nucleotide sequence ID" value="NC_005125.1"/>
</dbReference>
<evidence type="ECO:0000256" key="5">
    <source>
        <dbReference type="ARBA" id="ARBA00022729"/>
    </source>
</evidence>
<dbReference type="PANTHER" id="PTHR30024">
    <property type="entry name" value="ALIPHATIC SULFONATES-BINDING PROTEIN-RELATED"/>
    <property type="match status" value="1"/>
</dbReference>
<dbReference type="GO" id="GO:0009970">
    <property type="term" value="P:cellular response to sulfate starvation"/>
    <property type="evidence" value="ECO:0000318"/>
    <property type="project" value="GO_Central"/>
</dbReference>
<evidence type="ECO:0000256" key="6">
    <source>
        <dbReference type="ARBA" id="ARBA00023065"/>
    </source>
</evidence>
<name>Q7NKB1_GLOVI</name>
<keyword evidence="10" id="KW-1185">Reference proteome</keyword>
<dbReference type="CDD" id="cd13553">
    <property type="entry name" value="PBP2_NrtA_CpmA_like"/>
    <property type="match status" value="1"/>
</dbReference>
<evidence type="ECO:0000256" key="4">
    <source>
        <dbReference type="ARBA" id="ARBA00022519"/>
    </source>
</evidence>
<dbReference type="InterPro" id="IPR006311">
    <property type="entry name" value="TAT_signal"/>
</dbReference>
<dbReference type="PATRIC" id="fig|251221.4.peg.1602"/>
<keyword evidence="5" id="KW-0732">Signal</keyword>
<keyword evidence="2" id="KW-0813">Transport</keyword>
<reference evidence="9 10" key="1">
    <citation type="journal article" date="2003" name="DNA Res.">
        <title>Complete genome structure of Gloeobacter violaceus PCC 7421, a cyanobacterium that lacks thylakoids.</title>
        <authorList>
            <person name="Nakamura Y."/>
            <person name="Kaneko T."/>
            <person name="Sato S."/>
            <person name="Mimuro M."/>
            <person name="Miyashita H."/>
            <person name="Tsuchiya T."/>
            <person name="Sasamoto S."/>
            <person name="Watanabe A."/>
            <person name="Kawashima K."/>
            <person name="Kishida Y."/>
            <person name="Kiyokawa C."/>
            <person name="Kohara M."/>
            <person name="Matsumoto M."/>
            <person name="Matsuno A."/>
            <person name="Nakazaki N."/>
            <person name="Shimpo S."/>
            <person name="Takeuchi C."/>
            <person name="Yamada M."/>
            <person name="Tabata S."/>
        </authorList>
    </citation>
    <scope>NUCLEOTIDE SEQUENCE [LARGE SCALE GENOMIC DNA]</scope>
    <source>
        <strain evidence="10">ATCC 29082 / PCC 7421</strain>
    </source>
</reference>
<dbReference type="PhylomeDB" id="Q7NKB1"/>
<keyword evidence="4" id="KW-0997">Cell inner membrane</keyword>
<keyword evidence="7" id="KW-0472">Membrane</keyword>
<dbReference type="Gene3D" id="3.40.190.10">
    <property type="entry name" value="Periplasmic binding protein-like II"/>
    <property type="match status" value="2"/>
</dbReference>
<evidence type="ECO:0000256" key="3">
    <source>
        <dbReference type="ARBA" id="ARBA00022475"/>
    </source>
</evidence>